<organism evidence="10">
    <name type="scientific">Oikopleura dioica</name>
    <name type="common">Tunicate</name>
    <dbReference type="NCBI Taxonomy" id="34765"/>
    <lineage>
        <taxon>Eukaryota</taxon>
        <taxon>Metazoa</taxon>
        <taxon>Chordata</taxon>
        <taxon>Tunicata</taxon>
        <taxon>Appendicularia</taxon>
        <taxon>Copelata</taxon>
        <taxon>Oikopleuridae</taxon>
        <taxon>Oikopleura</taxon>
    </lineage>
</organism>
<dbReference type="PANTHER" id="PTHR12369">
    <property type="entry name" value="CHONDROITIN SYNTHASE"/>
    <property type="match status" value="1"/>
</dbReference>
<protein>
    <recommendedName>
        <fullName evidence="9">Hexosyltransferase</fullName>
        <ecNumber evidence="9">2.4.1.-</ecNumber>
    </recommendedName>
</protein>
<keyword evidence="8" id="KW-0472">Membrane</keyword>
<evidence type="ECO:0000256" key="9">
    <source>
        <dbReference type="RuleBase" id="RU364016"/>
    </source>
</evidence>
<dbReference type="Gene3D" id="3.90.550.10">
    <property type="entry name" value="Spore Coat Polysaccharide Biosynthesis Protein SpsA, Chain A"/>
    <property type="match status" value="1"/>
</dbReference>
<dbReference type="PANTHER" id="PTHR12369:SF11">
    <property type="entry name" value="HEXOSYLTRANSFERASE"/>
    <property type="match status" value="1"/>
</dbReference>
<dbReference type="GO" id="GO:0047238">
    <property type="term" value="F:glucuronosyl-N-acetylgalactosaminyl-proteoglycan 4-beta-N-acetylgalactosaminyltransferase activity"/>
    <property type="evidence" value="ECO:0007669"/>
    <property type="project" value="TreeGrafter"/>
</dbReference>
<dbReference type="InterPro" id="IPR029044">
    <property type="entry name" value="Nucleotide-diphossugar_trans"/>
</dbReference>
<dbReference type="GO" id="GO:0032580">
    <property type="term" value="C:Golgi cisterna membrane"/>
    <property type="evidence" value="ECO:0007669"/>
    <property type="project" value="UniProtKB-SubCell"/>
</dbReference>
<gene>
    <name evidence="10" type="ORF">GSOID_T00018175001</name>
</gene>
<keyword evidence="5 9" id="KW-0735">Signal-anchor</keyword>
<evidence type="ECO:0000256" key="6">
    <source>
        <dbReference type="ARBA" id="ARBA00022989"/>
    </source>
</evidence>
<dbReference type="SUPFAM" id="SSF53448">
    <property type="entry name" value="Nucleotide-diphospho-sugar transferases"/>
    <property type="match status" value="2"/>
</dbReference>
<name>E4XR58_OIKDI</name>
<comment type="similarity">
    <text evidence="2 9">Belongs to the chondroitin N-acetylgalactosaminyltransferase family.</text>
</comment>
<evidence type="ECO:0000256" key="1">
    <source>
        <dbReference type="ARBA" id="ARBA00004447"/>
    </source>
</evidence>
<evidence type="ECO:0000256" key="2">
    <source>
        <dbReference type="ARBA" id="ARBA00009239"/>
    </source>
</evidence>
<evidence type="ECO:0000256" key="8">
    <source>
        <dbReference type="ARBA" id="ARBA00023136"/>
    </source>
</evidence>
<dbReference type="InterPro" id="IPR008428">
    <property type="entry name" value="Chond_GalNAc"/>
</dbReference>
<dbReference type="Proteomes" id="UP000001307">
    <property type="component" value="Unassembled WGS sequence"/>
</dbReference>
<evidence type="ECO:0000256" key="5">
    <source>
        <dbReference type="ARBA" id="ARBA00022968"/>
    </source>
</evidence>
<evidence type="ECO:0000256" key="4">
    <source>
        <dbReference type="ARBA" id="ARBA00022692"/>
    </source>
</evidence>
<keyword evidence="6" id="KW-1133">Transmembrane helix</keyword>
<dbReference type="OrthoDB" id="431432at2759"/>
<comment type="subcellular location">
    <subcellularLocation>
        <location evidence="1 9">Golgi apparatus</location>
        <location evidence="1 9">Golgi stack membrane</location>
        <topology evidence="1 9">Single-pass type II membrane protein</topology>
    </subcellularLocation>
</comment>
<keyword evidence="4" id="KW-0812">Transmembrane</keyword>
<evidence type="ECO:0000313" key="11">
    <source>
        <dbReference type="Proteomes" id="UP000001307"/>
    </source>
</evidence>
<dbReference type="EMBL" id="FN653114">
    <property type="protein sequence ID" value="CBY25133.1"/>
    <property type="molecule type" value="Genomic_DNA"/>
</dbReference>
<reference evidence="10" key="1">
    <citation type="journal article" date="2010" name="Science">
        <title>Plasticity of animal genome architecture unmasked by rapid evolution of a pelagic tunicate.</title>
        <authorList>
            <person name="Denoeud F."/>
            <person name="Henriet S."/>
            <person name="Mungpakdee S."/>
            <person name="Aury J.M."/>
            <person name="Da Silva C."/>
            <person name="Brinkmann H."/>
            <person name="Mikhaleva J."/>
            <person name="Olsen L.C."/>
            <person name="Jubin C."/>
            <person name="Canestro C."/>
            <person name="Bouquet J.M."/>
            <person name="Danks G."/>
            <person name="Poulain J."/>
            <person name="Campsteijn C."/>
            <person name="Adamski M."/>
            <person name="Cross I."/>
            <person name="Yadetie F."/>
            <person name="Muffato M."/>
            <person name="Louis A."/>
            <person name="Butcher S."/>
            <person name="Tsagkogeorga G."/>
            <person name="Konrad A."/>
            <person name="Singh S."/>
            <person name="Jensen M.F."/>
            <person name="Cong E.H."/>
            <person name="Eikeseth-Otteraa H."/>
            <person name="Noel B."/>
            <person name="Anthouard V."/>
            <person name="Porcel B.M."/>
            <person name="Kachouri-Lafond R."/>
            <person name="Nishino A."/>
            <person name="Ugolini M."/>
            <person name="Chourrout P."/>
            <person name="Nishida H."/>
            <person name="Aasland R."/>
            <person name="Huzurbazar S."/>
            <person name="Westhof E."/>
            <person name="Delsuc F."/>
            <person name="Lehrach H."/>
            <person name="Reinhardt R."/>
            <person name="Weissenbach J."/>
            <person name="Roy S.W."/>
            <person name="Artiguenave F."/>
            <person name="Postlethwait J.H."/>
            <person name="Manak J.R."/>
            <person name="Thompson E.M."/>
            <person name="Jaillon O."/>
            <person name="Du Pasquier L."/>
            <person name="Boudinot P."/>
            <person name="Liberles D.A."/>
            <person name="Volff J.N."/>
            <person name="Philippe H."/>
            <person name="Lenhard B."/>
            <person name="Roest Crollius H."/>
            <person name="Wincker P."/>
            <person name="Chourrout D."/>
        </authorList>
    </citation>
    <scope>NUCLEOTIDE SEQUENCE [LARGE SCALE GENOMIC DNA]</scope>
</reference>
<sequence>MEIIYFLFSIIIGYYLGCGIQDVRIEKCDVFQSLQETRIVQEPKKESKKKIFIAIHSTPKYLETRGDAIRSTWLNEVDHNIATVKFISGPVAGFPTLTLPGVNDYDYPPQKKTFKLLAYFYSIAHEYDWFYRVDDDITLQFDNLIQLVSKLNANNEHYIGGTGFGRNAEDFIPSGNAFCMGGSGVLVSHALVRKIRPHLSTCVKNLMTEHEDVEVGRCIWTHLNKNCTTSYETGQIFFQNWRRDALPGEVGYKNNIDAEKDLKIKTLDNAISLHAIKQPESQKAVRIRILKRRMQKLISETGVMRSIVSKNLKNRRLNECLWDEIRNVNNEHTPALYQNNVIPGMKLHRPWPETLRKTDSFVPGTSLHSSLYRCLNTDGFSIIRPGMDNFGWKLILIAARFSEEIVVKESTNLLVDTQQRPLTLIVPLYKREDAFMRFIKLYSRLLKTHQNLNFIVAIAGDDIDRQNIVEIIEDKIPQTLFNTNVRVKTCKLPFDKAHCLQDAIDLLKEEDLFFVYDVDIIVTEQFIQRIYFLGHDNVYFPTLFSQYELTDHNSQNISEVNGFWRSHGVGPVAMTKQTYLKSSGYNQNIHGWGNEDTELYDDFIKNGIQFVRSHDEGIFHPWHSKNCSGLQSETGQYAACVKINKEHTMSQTRLATKVLDIFTFNKIK</sequence>
<dbReference type="EC" id="2.4.1.-" evidence="9"/>
<evidence type="ECO:0000256" key="7">
    <source>
        <dbReference type="ARBA" id="ARBA00023034"/>
    </source>
</evidence>
<accession>E4XR58</accession>
<keyword evidence="7 9" id="KW-0333">Golgi apparatus</keyword>
<dbReference type="Gene3D" id="3.90.550.50">
    <property type="match status" value="1"/>
</dbReference>
<keyword evidence="3 9" id="KW-0808">Transferase</keyword>
<evidence type="ECO:0000256" key="3">
    <source>
        <dbReference type="ARBA" id="ARBA00022679"/>
    </source>
</evidence>
<dbReference type="Pfam" id="PF05679">
    <property type="entry name" value="CHGN"/>
    <property type="match status" value="2"/>
</dbReference>
<evidence type="ECO:0000313" key="10">
    <source>
        <dbReference type="EMBL" id="CBY25133.1"/>
    </source>
</evidence>
<dbReference type="AlphaFoldDB" id="E4XR58"/>
<proteinExistence type="inferred from homology"/>
<dbReference type="InParanoid" id="E4XR58"/>
<dbReference type="InterPro" id="IPR051227">
    <property type="entry name" value="CS_glycosyltransferase"/>
</dbReference>
<keyword evidence="11" id="KW-1185">Reference proteome</keyword>